<comment type="caution">
    <text evidence="1">The sequence shown here is derived from an EMBL/GenBank/DDBJ whole genome shotgun (WGS) entry which is preliminary data.</text>
</comment>
<dbReference type="RefSeq" id="WP_188552755.1">
    <property type="nucleotide sequence ID" value="NZ_BMGT01000001.1"/>
</dbReference>
<name>A0A917LYU9_9BACT</name>
<dbReference type="Proteomes" id="UP000647241">
    <property type="component" value="Unassembled WGS sequence"/>
</dbReference>
<accession>A0A917LYU9</accession>
<organism evidence="1 2">
    <name type="scientific">Edaphobacter dinghuensis</name>
    <dbReference type="NCBI Taxonomy" id="1560005"/>
    <lineage>
        <taxon>Bacteria</taxon>
        <taxon>Pseudomonadati</taxon>
        <taxon>Acidobacteriota</taxon>
        <taxon>Terriglobia</taxon>
        <taxon>Terriglobales</taxon>
        <taxon>Acidobacteriaceae</taxon>
        <taxon>Edaphobacter</taxon>
    </lineage>
</organism>
<dbReference type="AlphaFoldDB" id="A0A917LYU9"/>
<sequence length="121" mass="13610">MPFLSFPLRLREGGTLHRTEESSALLSFLQTMALTPGGSWAACPNFGFRDLLESGRQRADSPRLAMERANRAFDDLGITDYRVQEIVRENAQRTDFDVYSITLVATRSAETYSTRISTESV</sequence>
<reference evidence="1" key="2">
    <citation type="submission" date="2020-09" db="EMBL/GenBank/DDBJ databases">
        <authorList>
            <person name="Sun Q."/>
            <person name="Zhou Y."/>
        </authorList>
    </citation>
    <scope>NUCLEOTIDE SEQUENCE</scope>
    <source>
        <strain evidence="1">CGMCC 1.12997</strain>
    </source>
</reference>
<gene>
    <name evidence="1" type="ORF">GCM10011585_07210</name>
</gene>
<reference evidence="1" key="1">
    <citation type="journal article" date="2014" name="Int. J. Syst. Evol. Microbiol.">
        <title>Complete genome sequence of Corynebacterium casei LMG S-19264T (=DSM 44701T), isolated from a smear-ripened cheese.</title>
        <authorList>
            <consortium name="US DOE Joint Genome Institute (JGI-PGF)"/>
            <person name="Walter F."/>
            <person name="Albersmeier A."/>
            <person name="Kalinowski J."/>
            <person name="Ruckert C."/>
        </authorList>
    </citation>
    <scope>NUCLEOTIDE SEQUENCE</scope>
    <source>
        <strain evidence="1">CGMCC 1.12997</strain>
    </source>
</reference>
<evidence type="ECO:0000313" key="1">
    <source>
        <dbReference type="EMBL" id="GGG67852.1"/>
    </source>
</evidence>
<evidence type="ECO:0000313" key="2">
    <source>
        <dbReference type="Proteomes" id="UP000647241"/>
    </source>
</evidence>
<protein>
    <submittedName>
        <fullName evidence="1">Uncharacterized protein</fullName>
    </submittedName>
</protein>
<proteinExistence type="predicted"/>
<dbReference type="EMBL" id="BMGT01000001">
    <property type="protein sequence ID" value="GGG67852.1"/>
    <property type="molecule type" value="Genomic_DNA"/>
</dbReference>
<keyword evidence="2" id="KW-1185">Reference proteome</keyword>